<evidence type="ECO:0000313" key="8">
    <source>
        <dbReference type="Proteomes" id="UP000321532"/>
    </source>
</evidence>
<keyword evidence="3" id="KW-0998">Cell outer membrane</keyword>
<name>A0A512B3V8_9BACT</name>
<accession>A0A512B3V8</accession>
<dbReference type="EMBL" id="BJYS01000042">
    <property type="protein sequence ID" value="GEO06641.1"/>
    <property type="molecule type" value="Genomic_DNA"/>
</dbReference>
<dbReference type="PANTHER" id="PTHR40980:SF4">
    <property type="entry name" value="TONB-DEPENDENT RECEPTOR-LIKE BETA-BARREL DOMAIN-CONTAINING PROTEIN"/>
    <property type="match status" value="1"/>
</dbReference>
<dbReference type="Gene3D" id="2.40.170.20">
    <property type="entry name" value="TonB-dependent receptor, beta-barrel domain"/>
    <property type="match status" value="1"/>
</dbReference>
<feature type="compositionally biased region" description="Low complexity" evidence="4">
    <location>
        <begin position="925"/>
        <end position="941"/>
    </location>
</feature>
<dbReference type="Proteomes" id="UP000321532">
    <property type="component" value="Unassembled WGS sequence"/>
</dbReference>
<evidence type="ECO:0000256" key="3">
    <source>
        <dbReference type="ARBA" id="ARBA00023237"/>
    </source>
</evidence>
<keyword evidence="2" id="KW-0472">Membrane</keyword>
<keyword evidence="5" id="KW-0732">Signal</keyword>
<dbReference type="GO" id="GO:0009279">
    <property type="term" value="C:cell outer membrane"/>
    <property type="evidence" value="ECO:0007669"/>
    <property type="project" value="UniProtKB-SubCell"/>
</dbReference>
<dbReference type="Pfam" id="PF13620">
    <property type="entry name" value="CarboxypepD_reg"/>
    <property type="match status" value="1"/>
</dbReference>
<dbReference type="Gene3D" id="2.170.130.10">
    <property type="entry name" value="TonB-dependent receptor, plug domain"/>
    <property type="match status" value="1"/>
</dbReference>
<sequence>MKNKITFLPLLALALSAQISLAQAPAGGGGNVTLPGTAAPKGNSRIMGTVVDASSQQPVGFATITLADPNTGKPLDGALADEKGKFTIPKIGPGNYRVVISFIGYETRNIDGVKISDRNDDVNLGSVKINVSATALKEVQVQGQRAMIEEKVDRTVYNAENDMSNRGGDATDVLRKVPMLSVDLDGNVSMRGSSNLKVLINNRPSTITAGSVADALKQIPADLIKSVEVITSPSAKYDAEGSAGIINIVLKKNTLQGGNLNIDAGAGLRGSNLGLNGSYRKGKMGFSLGGFGRAMYNTTGSFENTQITKDVNGNAVTTNIQEADTRNRGMFGRYSFGWDYDINKNNFLSTSVQYGIRNGRNFQDNLTGLRIQNDESFKSLRDVEVTDNSGTVDVNVNYTHTFAKPQQEFSILTQYSRNNRTNNFLNDIFNSDFATIDRRLKNINESFNQESTIQIDYQNPIGKNQMVELGGKQIVRQVTSDYETFNAVGVNGPFVKNPNAVLSNIFNYNQNVTGGYFSYTLTTPSQFSFKTGARYEYTTITADFKTGSNSEVKIPSYGVLVPSINLSKRLKAGNTVKLSYNRRIQRPSLQFLNPNPQAPNPLAVTIGNQYLDPEFTNNFELAYSTYIDRTSLNFSTYYRNTNNAIQSIRDTVANPLDYNVQPGAIRTTFQNIGQEDAYGISIFGNINISDKLSLNAGTDSYYSVLDNNVSDPNYRASNQGWVFNIRGMGNYNLSNGWGLQGFGFYRARQVQLQGTQGGFGIYSLNLRKSFNDKKGTIGFGAENFFGTSIRMVNELESPLLSQKSTNVMHNLSFRATFSYRLGKITAEPNRRRKKSVNNDDMKGGGDNGGQDAGAATPAAGGGAPAGGGGAPVQGQGQGQMQRPAGATGQFPAGAPGQFNRPASATGVPQPGTATNQVPAVSPDSAATTGAATAGPANATGTWQGRMGQFDLTLKLAADGENLTGTIVTPRGESPITDGKITGNEINFNLSFGPNKIPYRGRIQGDQLNIQATFQGQPVEAVLNRVK</sequence>
<dbReference type="RefSeq" id="WP_146903107.1">
    <property type="nucleotide sequence ID" value="NZ_BJYS01000042.1"/>
</dbReference>
<keyword evidence="8" id="KW-1185">Reference proteome</keyword>
<reference evidence="7 8" key="1">
    <citation type="submission" date="2019-07" db="EMBL/GenBank/DDBJ databases">
        <title>Whole genome shotgun sequence of Adhaeribacter aerolatus NBRC 106133.</title>
        <authorList>
            <person name="Hosoyama A."/>
            <person name="Uohara A."/>
            <person name="Ohji S."/>
            <person name="Ichikawa N."/>
        </authorList>
    </citation>
    <scope>NUCLEOTIDE SEQUENCE [LARGE SCALE GENOMIC DNA]</scope>
    <source>
        <strain evidence="7 8">NBRC 106133</strain>
    </source>
</reference>
<feature type="region of interest" description="Disordered" evidence="4">
    <location>
        <begin position="824"/>
        <end position="941"/>
    </location>
</feature>
<dbReference type="InterPro" id="IPR037066">
    <property type="entry name" value="Plug_dom_sf"/>
</dbReference>
<comment type="subcellular location">
    <subcellularLocation>
        <location evidence="1">Cell outer membrane</location>
    </subcellularLocation>
</comment>
<dbReference type="Pfam" id="PF14905">
    <property type="entry name" value="OMP_b-brl_3"/>
    <property type="match status" value="1"/>
</dbReference>
<feature type="domain" description="Outer membrane protein beta-barrel" evidence="6">
    <location>
        <begin position="400"/>
        <end position="819"/>
    </location>
</feature>
<evidence type="ECO:0000256" key="2">
    <source>
        <dbReference type="ARBA" id="ARBA00023136"/>
    </source>
</evidence>
<dbReference type="SUPFAM" id="SSF49464">
    <property type="entry name" value="Carboxypeptidase regulatory domain-like"/>
    <property type="match status" value="1"/>
</dbReference>
<evidence type="ECO:0000256" key="1">
    <source>
        <dbReference type="ARBA" id="ARBA00004442"/>
    </source>
</evidence>
<feature type="signal peptide" evidence="5">
    <location>
        <begin position="1"/>
        <end position="22"/>
    </location>
</feature>
<dbReference type="Gene3D" id="2.60.40.1120">
    <property type="entry name" value="Carboxypeptidase-like, regulatory domain"/>
    <property type="match status" value="1"/>
</dbReference>
<dbReference type="OrthoDB" id="905812at2"/>
<proteinExistence type="predicted"/>
<keyword evidence="7" id="KW-0675">Receptor</keyword>
<comment type="caution">
    <text evidence="7">The sequence shown here is derived from an EMBL/GenBank/DDBJ whole genome shotgun (WGS) entry which is preliminary data.</text>
</comment>
<evidence type="ECO:0000256" key="5">
    <source>
        <dbReference type="SAM" id="SignalP"/>
    </source>
</evidence>
<protein>
    <submittedName>
        <fullName evidence="7">TonB-dependent receptor</fullName>
    </submittedName>
</protein>
<dbReference type="InterPro" id="IPR041700">
    <property type="entry name" value="OMP_b-brl_3"/>
</dbReference>
<dbReference type="InterPro" id="IPR036942">
    <property type="entry name" value="Beta-barrel_TonB_sf"/>
</dbReference>
<feature type="chain" id="PRO_5022098394" evidence="5">
    <location>
        <begin position="23"/>
        <end position="1026"/>
    </location>
</feature>
<dbReference type="InterPro" id="IPR008969">
    <property type="entry name" value="CarboxyPept-like_regulatory"/>
</dbReference>
<evidence type="ECO:0000259" key="6">
    <source>
        <dbReference type="Pfam" id="PF14905"/>
    </source>
</evidence>
<dbReference type="SUPFAM" id="SSF56935">
    <property type="entry name" value="Porins"/>
    <property type="match status" value="1"/>
</dbReference>
<dbReference type="AlphaFoldDB" id="A0A512B3V8"/>
<organism evidence="7 8">
    <name type="scientific">Adhaeribacter aerolatus</name>
    <dbReference type="NCBI Taxonomy" id="670289"/>
    <lineage>
        <taxon>Bacteria</taxon>
        <taxon>Pseudomonadati</taxon>
        <taxon>Bacteroidota</taxon>
        <taxon>Cytophagia</taxon>
        <taxon>Cytophagales</taxon>
        <taxon>Hymenobacteraceae</taxon>
        <taxon>Adhaeribacter</taxon>
    </lineage>
</organism>
<evidence type="ECO:0000256" key="4">
    <source>
        <dbReference type="SAM" id="MobiDB-lite"/>
    </source>
</evidence>
<gene>
    <name evidence="7" type="ORF">AAE02nite_43050</name>
</gene>
<dbReference type="PANTHER" id="PTHR40980">
    <property type="entry name" value="PLUG DOMAIN-CONTAINING PROTEIN"/>
    <property type="match status" value="1"/>
</dbReference>
<evidence type="ECO:0000313" key="7">
    <source>
        <dbReference type="EMBL" id="GEO06641.1"/>
    </source>
</evidence>
<feature type="compositionally biased region" description="Gly residues" evidence="4">
    <location>
        <begin position="859"/>
        <end position="877"/>
    </location>
</feature>